<dbReference type="SUPFAM" id="SSF101908">
    <property type="entry name" value="Putative isomerase YbhE"/>
    <property type="match status" value="1"/>
</dbReference>
<dbReference type="Proteomes" id="UP000321353">
    <property type="component" value="Chromosome"/>
</dbReference>
<name>A0A5B9M8X8_9BACT</name>
<evidence type="ECO:0000313" key="2">
    <source>
        <dbReference type="Proteomes" id="UP000321353"/>
    </source>
</evidence>
<proteinExistence type="predicted"/>
<keyword evidence="2" id="KW-1185">Reference proteome</keyword>
<accession>A0A5B9M8X8</accession>
<dbReference type="InterPro" id="IPR015943">
    <property type="entry name" value="WD40/YVTN_repeat-like_dom_sf"/>
</dbReference>
<dbReference type="RefSeq" id="WP_147866290.1">
    <property type="nucleotide sequence ID" value="NZ_CP036264.1"/>
</dbReference>
<gene>
    <name evidence="1" type="ORF">Mal15_05080</name>
</gene>
<protein>
    <recommendedName>
        <fullName evidence="3">WD domain, G-beta repeat</fullName>
    </recommendedName>
</protein>
<organism evidence="1 2">
    <name type="scientific">Stieleria maiorica</name>
    <dbReference type="NCBI Taxonomy" id="2795974"/>
    <lineage>
        <taxon>Bacteria</taxon>
        <taxon>Pseudomonadati</taxon>
        <taxon>Planctomycetota</taxon>
        <taxon>Planctomycetia</taxon>
        <taxon>Pirellulales</taxon>
        <taxon>Pirellulaceae</taxon>
        <taxon>Stieleria</taxon>
    </lineage>
</organism>
<reference evidence="1 2" key="1">
    <citation type="submission" date="2019-02" db="EMBL/GenBank/DDBJ databases">
        <title>Planctomycetal bacteria perform biofilm scaping via a novel small molecule.</title>
        <authorList>
            <person name="Jeske O."/>
            <person name="Boedeker C."/>
            <person name="Wiegand S."/>
            <person name="Breitling P."/>
            <person name="Kallscheuer N."/>
            <person name="Jogler M."/>
            <person name="Rohde M."/>
            <person name="Petersen J."/>
            <person name="Medema M.H."/>
            <person name="Surup F."/>
            <person name="Jogler C."/>
        </authorList>
    </citation>
    <scope>NUCLEOTIDE SEQUENCE [LARGE SCALE GENOMIC DNA]</scope>
    <source>
        <strain evidence="1 2">Mal15</strain>
    </source>
</reference>
<dbReference type="Gene3D" id="2.130.10.10">
    <property type="entry name" value="YVTN repeat-like/Quinoprotein amine dehydrogenase"/>
    <property type="match status" value="1"/>
</dbReference>
<dbReference type="KEGG" id="smam:Mal15_05080"/>
<dbReference type="AlphaFoldDB" id="A0A5B9M8X8"/>
<evidence type="ECO:0008006" key="3">
    <source>
        <dbReference type="Google" id="ProtNLM"/>
    </source>
</evidence>
<sequence length="193" mass="21646">MAEQDALRIYDVQSRERVIELAEVARQTGTVRISMIQAMDVDQQRGRIALAQSGRVVIWDPEDERALNTVNPRGSLDSEHPGVCFSEDGKRIAVCHLSRVAVYDIDSGRVVDELRSHWVHGRLGDDWLVSDRGGQLSRWSSAIEPVAAYERGRRNANLEPLMKVRGQLNSIALTKDGLMVIVDQGESPLVYRK</sequence>
<dbReference type="EMBL" id="CP036264">
    <property type="protein sequence ID" value="QEF96480.1"/>
    <property type="molecule type" value="Genomic_DNA"/>
</dbReference>
<evidence type="ECO:0000313" key="1">
    <source>
        <dbReference type="EMBL" id="QEF96480.1"/>
    </source>
</evidence>